<dbReference type="Proteomes" id="UP000233837">
    <property type="component" value="Unassembled WGS sequence"/>
</dbReference>
<gene>
    <name evidence="1" type="ORF">MA16_Dca027115</name>
</gene>
<organism evidence="1 2">
    <name type="scientific">Dendrobium catenatum</name>
    <dbReference type="NCBI Taxonomy" id="906689"/>
    <lineage>
        <taxon>Eukaryota</taxon>
        <taxon>Viridiplantae</taxon>
        <taxon>Streptophyta</taxon>
        <taxon>Embryophyta</taxon>
        <taxon>Tracheophyta</taxon>
        <taxon>Spermatophyta</taxon>
        <taxon>Magnoliopsida</taxon>
        <taxon>Liliopsida</taxon>
        <taxon>Asparagales</taxon>
        <taxon>Orchidaceae</taxon>
        <taxon>Epidendroideae</taxon>
        <taxon>Malaxideae</taxon>
        <taxon>Dendrobiinae</taxon>
        <taxon>Dendrobium</taxon>
    </lineage>
</organism>
<sequence length="107" mass="12286">MEAAENKGEEDKILRQGAEIPNIVPKIAETTDSMQEIQNLNSANHLTNPVNMEGNMLYLNINLNSNSKFKCPEIEREKSMLPIHLKVLKLRELTNLCLNLKLLIFRR</sequence>
<accession>A0A2I0VV64</accession>
<proteinExistence type="predicted"/>
<dbReference type="EMBL" id="KZ503209">
    <property type="protein sequence ID" value="PKU67305.1"/>
    <property type="molecule type" value="Genomic_DNA"/>
</dbReference>
<keyword evidence="2" id="KW-1185">Reference proteome</keyword>
<reference evidence="1 2" key="1">
    <citation type="journal article" date="2016" name="Sci. Rep.">
        <title>The Dendrobium catenatum Lindl. genome sequence provides insights into polysaccharide synthase, floral development and adaptive evolution.</title>
        <authorList>
            <person name="Zhang G.Q."/>
            <person name="Xu Q."/>
            <person name="Bian C."/>
            <person name="Tsai W.C."/>
            <person name="Yeh C.M."/>
            <person name="Liu K.W."/>
            <person name="Yoshida K."/>
            <person name="Zhang L.S."/>
            <person name="Chang S.B."/>
            <person name="Chen F."/>
            <person name="Shi Y."/>
            <person name="Su Y.Y."/>
            <person name="Zhang Y.Q."/>
            <person name="Chen L.J."/>
            <person name="Yin Y."/>
            <person name="Lin M."/>
            <person name="Huang H."/>
            <person name="Deng H."/>
            <person name="Wang Z.W."/>
            <person name="Zhu S.L."/>
            <person name="Zhao X."/>
            <person name="Deng C."/>
            <person name="Niu S.C."/>
            <person name="Huang J."/>
            <person name="Wang M."/>
            <person name="Liu G.H."/>
            <person name="Yang H.J."/>
            <person name="Xiao X.J."/>
            <person name="Hsiao Y.Y."/>
            <person name="Wu W.L."/>
            <person name="Chen Y.Y."/>
            <person name="Mitsuda N."/>
            <person name="Ohme-Takagi M."/>
            <person name="Luo Y.B."/>
            <person name="Van de Peer Y."/>
            <person name="Liu Z.J."/>
        </authorList>
    </citation>
    <scope>NUCLEOTIDE SEQUENCE [LARGE SCALE GENOMIC DNA]</scope>
    <source>
        <tissue evidence="1">The whole plant</tissue>
    </source>
</reference>
<name>A0A2I0VV64_9ASPA</name>
<protein>
    <submittedName>
        <fullName evidence="1">Uncharacterized protein</fullName>
    </submittedName>
</protein>
<dbReference type="AlphaFoldDB" id="A0A2I0VV64"/>
<evidence type="ECO:0000313" key="1">
    <source>
        <dbReference type="EMBL" id="PKU67305.1"/>
    </source>
</evidence>
<evidence type="ECO:0000313" key="2">
    <source>
        <dbReference type="Proteomes" id="UP000233837"/>
    </source>
</evidence>
<reference evidence="1 2" key="2">
    <citation type="journal article" date="2017" name="Nature">
        <title>The Apostasia genome and the evolution of orchids.</title>
        <authorList>
            <person name="Zhang G.Q."/>
            <person name="Liu K.W."/>
            <person name="Li Z."/>
            <person name="Lohaus R."/>
            <person name="Hsiao Y.Y."/>
            <person name="Niu S.C."/>
            <person name="Wang J.Y."/>
            <person name="Lin Y.C."/>
            <person name="Xu Q."/>
            <person name="Chen L.J."/>
            <person name="Yoshida K."/>
            <person name="Fujiwara S."/>
            <person name="Wang Z.W."/>
            <person name="Zhang Y.Q."/>
            <person name="Mitsuda N."/>
            <person name="Wang M."/>
            <person name="Liu G.H."/>
            <person name="Pecoraro L."/>
            <person name="Huang H.X."/>
            <person name="Xiao X.J."/>
            <person name="Lin M."/>
            <person name="Wu X.Y."/>
            <person name="Wu W.L."/>
            <person name="Chen Y.Y."/>
            <person name="Chang S.B."/>
            <person name="Sakamoto S."/>
            <person name="Ohme-Takagi M."/>
            <person name="Yagi M."/>
            <person name="Zeng S.J."/>
            <person name="Shen C.Y."/>
            <person name="Yeh C.M."/>
            <person name="Luo Y.B."/>
            <person name="Tsai W.C."/>
            <person name="Van de Peer Y."/>
            <person name="Liu Z.J."/>
        </authorList>
    </citation>
    <scope>NUCLEOTIDE SEQUENCE [LARGE SCALE GENOMIC DNA]</scope>
    <source>
        <tissue evidence="1">The whole plant</tissue>
    </source>
</reference>